<gene>
    <name evidence="8" type="ORF">GQN54_06410</name>
</gene>
<dbReference type="InterPro" id="IPR014001">
    <property type="entry name" value="Helicase_ATP-bd"/>
</dbReference>
<comment type="similarity">
    <text evidence="5">Belongs to the DEAD box helicase family.</text>
</comment>
<feature type="domain" description="Helicase C-terminal" evidence="7">
    <location>
        <begin position="221"/>
        <end position="370"/>
    </location>
</feature>
<dbReference type="PANTHER" id="PTHR47959:SF1">
    <property type="entry name" value="ATP-DEPENDENT RNA HELICASE DBPA"/>
    <property type="match status" value="1"/>
</dbReference>
<keyword evidence="9" id="KW-1185">Reference proteome</keyword>
<dbReference type="EMBL" id="WWNE01000005">
    <property type="protein sequence ID" value="NBG65743.1"/>
    <property type="molecule type" value="Genomic_DNA"/>
</dbReference>
<feature type="domain" description="Helicase ATP-binding" evidence="6">
    <location>
        <begin position="28"/>
        <end position="196"/>
    </location>
</feature>
<evidence type="ECO:0000256" key="3">
    <source>
        <dbReference type="ARBA" id="ARBA00022806"/>
    </source>
</evidence>
<dbReference type="Gene3D" id="3.40.50.300">
    <property type="entry name" value="P-loop containing nucleotide triphosphate hydrolases"/>
    <property type="match status" value="2"/>
</dbReference>
<comment type="caution">
    <text evidence="8">The sequence shown here is derived from an EMBL/GenBank/DDBJ whole genome shotgun (WGS) entry which is preliminary data.</text>
</comment>
<dbReference type="GO" id="GO:0005524">
    <property type="term" value="F:ATP binding"/>
    <property type="evidence" value="ECO:0007669"/>
    <property type="project" value="UniProtKB-KW"/>
</dbReference>
<sequence length="441" mass="50223">MQKLSPTLIDRLNYLGVSSLNKMQEASMEALSKNNNLLLLSPTGTGKTLAFLLPLLDKIALDSNMNQAIIIAPSRELAIQINDVFKSLQTKVHSTLCYGGHSIDTEIKNLSSSPQLIIGTPGRIVDHIKHDRISPQFVHTLILDEFDKSLEVGFEEEMRVIVEQCTKLKNRVLCSATNAVRIPDFVGFDKYKELDFINQSQTNENVVLKRVISPDKDKLETLDHLLRNIGNKSTLVFCNHRESLERVREYLDDQGFVAEIFHGKLEQNYRESALIKFRNKSCNILIATDLAARGIDVDELEFIVHYHIPKKLEEFTHRNGRTARMNASGTIILLQSEQEVLPDYIIDEIDVWEIDRKLEDIVDPLWETLFIGAGKKEKVNKIDIVGFLTNQGKLKKNDIGLITVKDHFSYVAVKRDGIVSLIKKIRNEKIKKQKIKIEIAK</sequence>
<dbReference type="CDD" id="cd00268">
    <property type="entry name" value="DEADc"/>
    <property type="match status" value="1"/>
</dbReference>
<dbReference type="InterPro" id="IPR044742">
    <property type="entry name" value="DEAD/DEAH_RhlB"/>
</dbReference>
<evidence type="ECO:0000259" key="6">
    <source>
        <dbReference type="PROSITE" id="PS51192"/>
    </source>
</evidence>
<evidence type="ECO:0000256" key="2">
    <source>
        <dbReference type="ARBA" id="ARBA00022801"/>
    </source>
</evidence>
<dbReference type="SMART" id="SM00490">
    <property type="entry name" value="HELICc"/>
    <property type="match status" value="1"/>
</dbReference>
<protein>
    <submittedName>
        <fullName evidence="8">DEAD/DEAH box helicase</fullName>
    </submittedName>
</protein>
<dbReference type="AlphaFoldDB" id="A0A6N9NIK4"/>
<dbReference type="Pfam" id="PF00270">
    <property type="entry name" value="DEAD"/>
    <property type="match status" value="1"/>
</dbReference>
<dbReference type="PROSITE" id="PS51192">
    <property type="entry name" value="HELICASE_ATP_BIND_1"/>
    <property type="match status" value="1"/>
</dbReference>
<keyword evidence="3 8" id="KW-0347">Helicase</keyword>
<dbReference type="CDD" id="cd18787">
    <property type="entry name" value="SF2_C_DEAD"/>
    <property type="match status" value="1"/>
</dbReference>
<dbReference type="InterPro" id="IPR012677">
    <property type="entry name" value="Nucleotide-bd_a/b_plait_sf"/>
</dbReference>
<evidence type="ECO:0000313" key="8">
    <source>
        <dbReference type="EMBL" id="NBG65743.1"/>
    </source>
</evidence>
<dbReference type="CDD" id="cd12252">
    <property type="entry name" value="RRM_DbpA"/>
    <property type="match status" value="1"/>
</dbReference>
<evidence type="ECO:0000259" key="7">
    <source>
        <dbReference type="PROSITE" id="PS51194"/>
    </source>
</evidence>
<evidence type="ECO:0000256" key="5">
    <source>
        <dbReference type="ARBA" id="ARBA00038437"/>
    </source>
</evidence>
<dbReference type="PANTHER" id="PTHR47959">
    <property type="entry name" value="ATP-DEPENDENT RNA HELICASE RHLE-RELATED"/>
    <property type="match status" value="1"/>
</dbReference>
<organism evidence="8 9">
    <name type="scientific">Acidiluteibacter ferrifornacis</name>
    <dbReference type="NCBI Taxonomy" id="2692424"/>
    <lineage>
        <taxon>Bacteria</taxon>
        <taxon>Pseudomonadati</taxon>
        <taxon>Bacteroidota</taxon>
        <taxon>Flavobacteriia</taxon>
        <taxon>Flavobacteriales</taxon>
        <taxon>Cryomorphaceae</taxon>
        <taxon>Acidiluteibacter</taxon>
    </lineage>
</organism>
<accession>A0A6N9NIK4</accession>
<evidence type="ECO:0000256" key="1">
    <source>
        <dbReference type="ARBA" id="ARBA00022741"/>
    </source>
</evidence>
<dbReference type="GO" id="GO:0016787">
    <property type="term" value="F:hydrolase activity"/>
    <property type="evidence" value="ECO:0007669"/>
    <property type="project" value="UniProtKB-KW"/>
</dbReference>
<evidence type="ECO:0000313" key="9">
    <source>
        <dbReference type="Proteomes" id="UP000470771"/>
    </source>
</evidence>
<dbReference type="GO" id="GO:0003724">
    <property type="term" value="F:RNA helicase activity"/>
    <property type="evidence" value="ECO:0007669"/>
    <property type="project" value="TreeGrafter"/>
</dbReference>
<dbReference type="InterPro" id="IPR005580">
    <property type="entry name" value="DbpA/CsdA_RNA-bd_dom"/>
</dbReference>
<dbReference type="SMART" id="SM00487">
    <property type="entry name" value="DEXDc"/>
    <property type="match status" value="1"/>
</dbReference>
<name>A0A6N9NIK4_9FLAO</name>
<dbReference type="InterPro" id="IPR050079">
    <property type="entry name" value="DEAD_box_RNA_helicase"/>
</dbReference>
<keyword evidence="1" id="KW-0547">Nucleotide-binding</keyword>
<reference evidence="8 9" key="1">
    <citation type="submission" date="2019-12" db="EMBL/GenBank/DDBJ databases">
        <authorList>
            <person name="Zhao J."/>
        </authorList>
    </citation>
    <scope>NUCLEOTIDE SEQUENCE [LARGE SCALE GENOMIC DNA]</scope>
    <source>
        <strain evidence="8 9">S-15</strain>
    </source>
</reference>
<evidence type="ECO:0000256" key="4">
    <source>
        <dbReference type="ARBA" id="ARBA00022840"/>
    </source>
</evidence>
<dbReference type="GO" id="GO:0003676">
    <property type="term" value="F:nucleic acid binding"/>
    <property type="evidence" value="ECO:0007669"/>
    <property type="project" value="InterPro"/>
</dbReference>
<dbReference type="SUPFAM" id="SSF52540">
    <property type="entry name" value="P-loop containing nucleoside triphosphate hydrolases"/>
    <property type="match status" value="1"/>
</dbReference>
<keyword evidence="2" id="KW-0378">Hydrolase</keyword>
<dbReference type="InterPro" id="IPR001650">
    <property type="entry name" value="Helicase_C-like"/>
</dbReference>
<dbReference type="RefSeq" id="WP_160632682.1">
    <property type="nucleotide sequence ID" value="NZ_WWNE01000005.1"/>
</dbReference>
<dbReference type="Pfam" id="PF00271">
    <property type="entry name" value="Helicase_C"/>
    <property type="match status" value="1"/>
</dbReference>
<dbReference type="Gene3D" id="3.30.70.330">
    <property type="match status" value="1"/>
</dbReference>
<dbReference type="PROSITE" id="PS51194">
    <property type="entry name" value="HELICASE_CTER"/>
    <property type="match status" value="1"/>
</dbReference>
<dbReference type="Pfam" id="PF03880">
    <property type="entry name" value="DbpA"/>
    <property type="match status" value="1"/>
</dbReference>
<dbReference type="InterPro" id="IPR011545">
    <property type="entry name" value="DEAD/DEAH_box_helicase_dom"/>
</dbReference>
<keyword evidence="4" id="KW-0067">ATP-binding</keyword>
<dbReference type="Proteomes" id="UP000470771">
    <property type="component" value="Unassembled WGS sequence"/>
</dbReference>
<dbReference type="InterPro" id="IPR027417">
    <property type="entry name" value="P-loop_NTPase"/>
</dbReference>
<proteinExistence type="inferred from homology"/>
<dbReference type="GO" id="GO:0005829">
    <property type="term" value="C:cytosol"/>
    <property type="evidence" value="ECO:0007669"/>
    <property type="project" value="TreeGrafter"/>
</dbReference>